<keyword evidence="3" id="KW-1185">Reference proteome</keyword>
<feature type="compositionally biased region" description="Basic and acidic residues" evidence="1">
    <location>
        <begin position="20"/>
        <end position="29"/>
    </location>
</feature>
<dbReference type="HOGENOM" id="CLU_3411015_0_0_1"/>
<name>T1KJ89_TETUR</name>
<protein>
    <submittedName>
        <fullName evidence="2">Uncharacterized protein</fullName>
    </submittedName>
</protein>
<evidence type="ECO:0000256" key="1">
    <source>
        <dbReference type="SAM" id="MobiDB-lite"/>
    </source>
</evidence>
<organism evidence="2 3">
    <name type="scientific">Tetranychus urticae</name>
    <name type="common">Two-spotted spider mite</name>
    <dbReference type="NCBI Taxonomy" id="32264"/>
    <lineage>
        <taxon>Eukaryota</taxon>
        <taxon>Metazoa</taxon>
        <taxon>Ecdysozoa</taxon>
        <taxon>Arthropoda</taxon>
        <taxon>Chelicerata</taxon>
        <taxon>Arachnida</taxon>
        <taxon>Acari</taxon>
        <taxon>Acariformes</taxon>
        <taxon>Trombidiformes</taxon>
        <taxon>Prostigmata</taxon>
        <taxon>Eleutherengona</taxon>
        <taxon>Raphignathae</taxon>
        <taxon>Tetranychoidea</taxon>
        <taxon>Tetranychidae</taxon>
        <taxon>Tetranychus</taxon>
    </lineage>
</organism>
<sequence length="29" mass="3218">MKPNAGPEPHQRSMLPVRVASDKCHLKCS</sequence>
<dbReference type="AlphaFoldDB" id="T1KJ89"/>
<dbReference type="Proteomes" id="UP000015104">
    <property type="component" value="Unassembled WGS sequence"/>
</dbReference>
<evidence type="ECO:0000313" key="2">
    <source>
        <dbReference type="EnsemblMetazoa" id="tetur12g04210.1"/>
    </source>
</evidence>
<dbReference type="EMBL" id="CAEY01000120">
    <property type="status" value="NOT_ANNOTATED_CDS"/>
    <property type="molecule type" value="Genomic_DNA"/>
</dbReference>
<reference evidence="2" key="2">
    <citation type="submission" date="2015-06" db="UniProtKB">
        <authorList>
            <consortium name="EnsemblMetazoa"/>
        </authorList>
    </citation>
    <scope>IDENTIFICATION</scope>
</reference>
<evidence type="ECO:0000313" key="3">
    <source>
        <dbReference type="Proteomes" id="UP000015104"/>
    </source>
</evidence>
<dbReference type="EnsemblMetazoa" id="tetur12g04210.1">
    <property type="protein sequence ID" value="tetur12g04210.1"/>
    <property type="gene ID" value="tetur12g04210"/>
</dbReference>
<reference evidence="3" key="1">
    <citation type="submission" date="2011-08" db="EMBL/GenBank/DDBJ databases">
        <authorList>
            <person name="Rombauts S."/>
        </authorList>
    </citation>
    <scope>NUCLEOTIDE SEQUENCE</scope>
    <source>
        <strain evidence="3">London</strain>
    </source>
</reference>
<accession>T1KJ89</accession>
<feature type="region of interest" description="Disordered" evidence="1">
    <location>
        <begin position="1"/>
        <end position="29"/>
    </location>
</feature>
<proteinExistence type="predicted"/>